<dbReference type="RefSeq" id="WP_012914780.1">
    <property type="nucleotide sequence ID" value="NC_013722.1"/>
</dbReference>
<dbReference type="EMBL" id="FP565176">
    <property type="protein sequence ID" value="CBA14762.1"/>
    <property type="molecule type" value="Genomic_DNA"/>
</dbReference>
<dbReference type="STRING" id="380358.XALC_0217"/>
<proteinExistence type="predicted"/>
<keyword evidence="2" id="KW-1185">Reference proteome</keyword>
<protein>
    <submittedName>
        <fullName evidence="1">Uncharacterized protein</fullName>
    </submittedName>
</protein>
<accession>D2U9V1</accession>
<gene>
    <name evidence="1" type="ordered locus">XALc_0217</name>
</gene>
<organism evidence="1 2">
    <name type="scientific">Xanthomonas albilineans (strain GPE PC73 / CFBP 7063)</name>
    <dbReference type="NCBI Taxonomy" id="380358"/>
    <lineage>
        <taxon>Bacteria</taxon>
        <taxon>Pseudomonadati</taxon>
        <taxon>Pseudomonadota</taxon>
        <taxon>Gammaproteobacteria</taxon>
        <taxon>Lysobacterales</taxon>
        <taxon>Lysobacteraceae</taxon>
        <taxon>Xanthomonas</taxon>
    </lineage>
</organism>
<evidence type="ECO:0000313" key="1">
    <source>
        <dbReference type="EMBL" id="CBA14762.1"/>
    </source>
</evidence>
<dbReference type="PROSITE" id="PS51257">
    <property type="entry name" value="PROKAR_LIPOPROTEIN"/>
    <property type="match status" value="1"/>
</dbReference>
<dbReference type="Proteomes" id="UP000001890">
    <property type="component" value="Chromosome"/>
</dbReference>
<name>D2U9V1_XANAP</name>
<dbReference type="AlphaFoldDB" id="D2U9V1"/>
<evidence type="ECO:0000313" key="2">
    <source>
        <dbReference type="Proteomes" id="UP000001890"/>
    </source>
</evidence>
<sequence length="97" mass="10617">MHRNILLLSVLMLAVLTGCPLRNDTRAPHACAVLPQPVEIVRRVYVPINPLLTTPEPVAEGPLSECPDVAAQRKAALKRANSHLQQIKQIQGTEVKP</sequence>
<dbReference type="KEGG" id="xal:XALC_0217"/>
<reference evidence="1 2" key="1">
    <citation type="journal article" date="2009" name="BMC Genomics">
        <title>The complete genome sequence of Xanthomonas albilineans provides new insights into the reductive genome evolution of the xylem-limited Xanthomonadaceae.</title>
        <authorList>
            <person name="Pieretti I."/>
            <person name="Royer M."/>
            <person name="Barbe V."/>
            <person name="Carrere S."/>
            <person name="Koebnik R."/>
            <person name="Cociancich S."/>
            <person name="Couloux A."/>
            <person name="Darrasse A."/>
            <person name="Gouzy J."/>
            <person name="Jacques M.A."/>
            <person name="Lauber E."/>
            <person name="Manceau C."/>
            <person name="Mangenot S."/>
            <person name="Poussier S."/>
            <person name="Segurens B."/>
            <person name="Szurek B."/>
            <person name="Verdier V."/>
            <person name="Arlat M."/>
            <person name="Rott P."/>
        </authorList>
    </citation>
    <scope>NUCLEOTIDE SEQUENCE [LARGE SCALE GENOMIC DNA]</scope>
    <source>
        <strain evidence="2">GPE PC73 / CFBP 7063</strain>
    </source>
</reference>